<evidence type="ECO:0000256" key="1">
    <source>
        <dbReference type="SAM" id="SignalP"/>
    </source>
</evidence>
<feature type="signal peptide" evidence="1">
    <location>
        <begin position="1"/>
        <end position="22"/>
    </location>
</feature>
<dbReference type="InterPro" id="IPR006597">
    <property type="entry name" value="Sel1-like"/>
</dbReference>
<feature type="chain" id="PRO_5016926508" description="SPOR domain-containing protein" evidence="1">
    <location>
        <begin position="23"/>
        <end position="337"/>
    </location>
</feature>
<dbReference type="Pfam" id="PF05036">
    <property type="entry name" value="SPOR"/>
    <property type="match status" value="1"/>
</dbReference>
<dbReference type="Gene3D" id="1.25.40.10">
    <property type="entry name" value="Tetratricopeptide repeat domain"/>
    <property type="match status" value="1"/>
</dbReference>
<comment type="caution">
    <text evidence="3">The sequence shown here is derived from an EMBL/GenBank/DDBJ whole genome shotgun (WGS) entry which is preliminary data.</text>
</comment>
<dbReference type="InterPro" id="IPR036680">
    <property type="entry name" value="SPOR-like_sf"/>
</dbReference>
<evidence type="ECO:0000259" key="2">
    <source>
        <dbReference type="PROSITE" id="PS51724"/>
    </source>
</evidence>
<evidence type="ECO:0000313" key="4">
    <source>
        <dbReference type="Proteomes" id="UP000263833"/>
    </source>
</evidence>
<dbReference type="SUPFAM" id="SSF110997">
    <property type="entry name" value="Sporulation related repeat"/>
    <property type="match status" value="1"/>
</dbReference>
<gene>
    <name evidence="3" type="ORF">DXH95_04665</name>
</gene>
<organism evidence="3 4">
    <name type="scientific">Sphingorhabdus pulchriflava</name>
    <dbReference type="NCBI Taxonomy" id="2292257"/>
    <lineage>
        <taxon>Bacteria</taxon>
        <taxon>Pseudomonadati</taxon>
        <taxon>Pseudomonadota</taxon>
        <taxon>Alphaproteobacteria</taxon>
        <taxon>Sphingomonadales</taxon>
        <taxon>Sphingomonadaceae</taxon>
        <taxon>Sphingorhabdus</taxon>
    </lineage>
</organism>
<evidence type="ECO:0000313" key="3">
    <source>
        <dbReference type="EMBL" id="RDV06706.1"/>
    </source>
</evidence>
<accession>A0A371BGI8</accession>
<dbReference type="OrthoDB" id="112232at2"/>
<dbReference type="GO" id="GO:0042834">
    <property type="term" value="F:peptidoglycan binding"/>
    <property type="evidence" value="ECO:0007669"/>
    <property type="project" value="InterPro"/>
</dbReference>
<dbReference type="SUPFAM" id="SSF81901">
    <property type="entry name" value="HCP-like"/>
    <property type="match status" value="1"/>
</dbReference>
<dbReference type="InterPro" id="IPR007730">
    <property type="entry name" value="SPOR-like_dom"/>
</dbReference>
<feature type="domain" description="SPOR" evidence="2">
    <location>
        <begin position="256"/>
        <end position="337"/>
    </location>
</feature>
<dbReference type="InterPro" id="IPR011990">
    <property type="entry name" value="TPR-like_helical_dom_sf"/>
</dbReference>
<dbReference type="Pfam" id="PF08238">
    <property type="entry name" value="Sel1"/>
    <property type="match status" value="2"/>
</dbReference>
<dbReference type="AlphaFoldDB" id="A0A371BGI8"/>
<dbReference type="Gene3D" id="3.30.70.1070">
    <property type="entry name" value="Sporulation related repeat"/>
    <property type="match status" value="1"/>
</dbReference>
<reference evidence="4" key="1">
    <citation type="submission" date="2018-08" db="EMBL/GenBank/DDBJ databases">
        <authorList>
            <person name="Kim S.-J."/>
            <person name="Jung G.-Y."/>
        </authorList>
    </citation>
    <scope>NUCLEOTIDE SEQUENCE [LARGE SCALE GENOMIC DNA]</scope>
    <source>
        <strain evidence="4">GY_G</strain>
    </source>
</reference>
<dbReference type="Proteomes" id="UP000263833">
    <property type="component" value="Unassembled WGS sequence"/>
</dbReference>
<dbReference type="InterPro" id="IPR052748">
    <property type="entry name" value="ISR_Activator"/>
</dbReference>
<keyword evidence="4" id="KW-1185">Reference proteome</keyword>
<dbReference type="SMART" id="SM00671">
    <property type="entry name" value="SEL1"/>
    <property type="match status" value="2"/>
</dbReference>
<dbReference type="RefSeq" id="WP_115548253.1">
    <property type="nucleotide sequence ID" value="NZ_QRGP01000001.1"/>
</dbReference>
<protein>
    <recommendedName>
        <fullName evidence="2">SPOR domain-containing protein</fullName>
    </recommendedName>
</protein>
<sequence length="337" mass="35432">MRRLLPACLIALALPMSAPALADVKDGVDAWSRGEFKEAVKQWRDPATKGDPDAQFNMAQAYKLGRGVKQDLNIAAEWYAKAAKQGHLQASDSYGHLLHYQGKVVAALPYLQASSERGDPRAQYLLATELFNGVHLQKDWVGAYAYMTRASASGLAPASRSLAEMDKYIPLEQRQRGIVLAGEIEKKSGQIRTQQIAGFPIDTKPPVAVATKVAVPASKPGSYPDGTAPGFPGTVAPINGEAPAAPAKPVKVAAAPAIAGKWRIQLGAFGSDANATKLWSGLQSKVGGLSAYAHSLIPAGQVKRLQAGPFASRGEAEAMCSKVKAAVVGQGCIVVAP</sequence>
<name>A0A371BGI8_9SPHN</name>
<dbReference type="PANTHER" id="PTHR45011:SF1">
    <property type="entry name" value="DAP3-BINDING CELL DEATH ENHANCER 1"/>
    <property type="match status" value="1"/>
</dbReference>
<keyword evidence="1" id="KW-0732">Signal</keyword>
<dbReference type="EMBL" id="QRGP01000001">
    <property type="protein sequence ID" value="RDV06706.1"/>
    <property type="molecule type" value="Genomic_DNA"/>
</dbReference>
<dbReference type="PANTHER" id="PTHR45011">
    <property type="entry name" value="DAP3-BINDING CELL DEATH ENHANCER 1"/>
    <property type="match status" value="1"/>
</dbReference>
<dbReference type="PROSITE" id="PS51724">
    <property type="entry name" value="SPOR"/>
    <property type="match status" value="1"/>
</dbReference>
<proteinExistence type="predicted"/>